<dbReference type="Pfam" id="PF13450">
    <property type="entry name" value="NAD_binding_8"/>
    <property type="match status" value="1"/>
</dbReference>
<evidence type="ECO:0000313" key="3">
    <source>
        <dbReference type="Proteomes" id="UP000035352"/>
    </source>
</evidence>
<evidence type="ECO:0000259" key="1">
    <source>
        <dbReference type="Pfam" id="PF01593"/>
    </source>
</evidence>
<organism evidence="2 3">
    <name type="scientific">Caldimonas brevitalea</name>
    <dbReference type="NCBI Taxonomy" id="413882"/>
    <lineage>
        <taxon>Bacteria</taxon>
        <taxon>Pseudomonadati</taxon>
        <taxon>Pseudomonadota</taxon>
        <taxon>Betaproteobacteria</taxon>
        <taxon>Burkholderiales</taxon>
        <taxon>Sphaerotilaceae</taxon>
        <taxon>Caldimonas</taxon>
    </lineage>
</organism>
<dbReference type="STRING" id="413882.AAW51_0305"/>
<sequence length="328" mass="34571">MTRQRIAVIGAGLAGLACARRLQDAGQAVTVFEQQPVPGGRCASHASPAGVFDHGANGFGAVGATFCAQVRAWAEQGWVGADPQTPERWVTTGPMQSLPERLAQGCTLALPVDVAAVEREQAHWRLRTHNPLPLGLDPCFDAVVVTLPAERAVTLLAADPALAAAAREVKSEPCWTAMVAWPGPLPLRTARLDPAALAAAGGVLSAAWRDDDRPARAPVSGVGARWVLQASPYWSANNLDARPADVARRLLDAFATALSAKLARPVYSATHLWRHAWTGAPRAEPYGWNDELHLGVCGDAWHALDGAEGVERAWLSGSALAEAVLAQG</sequence>
<gene>
    <name evidence="2" type="ORF">AAW51_0305</name>
</gene>
<dbReference type="InterPro" id="IPR002937">
    <property type="entry name" value="Amino_oxidase"/>
</dbReference>
<dbReference type="PANTHER" id="PTHR16128:SF5">
    <property type="entry name" value="FAD_NAD(P)-BINDING OXIDOREDUCTASE FAMILY PROTEIN"/>
    <property type="match status" value="1"/>
</dbReference>
<dbReference type="KEGG" id="pbh:AAW51_0305"/>
<dbReference type="AlphaFoldDB" id="A0A0G3BI13"/>
<keyword evidence="3" id="KW-1185">Reference proteome</keyword>
<dbReference type="EMBL" id="CP011371">
    <property type="protein sequence ID" value="AKJ26996.1"/>
    <property type="molecule type" value="Genomic_DNA"/>
</dbReference>
<dbReference type="PANTHER" id="PTHR16128">
    <property type="entry name" value="FAD/NAD(P)-BINDING OXIDOREDUCTASE FAMILY PROTEIN"/>
    <property type="match status" value="1"/>
</dbReference>
<name>A0A0G3BI13_9BURK</name>
<dbReference type="PRINTS" id="PR00419">
    <property type="entry name" value="ADXRDTASE"/>
</dbReference>
<dbReference type="GO" id="GO:0016491">
    <property type="term" value="F:oxidoreductase activity"/>
    <property type="evidence" value="ECO:0007669"/>
    <property type="project" value="InterPro"/>
</dbReference>
<dbReference type="PROSITE" id="PS51257">
    <property type="entry name" value="PROKAR_LIPOPROTEIN"/>
    <property type="match status" value="1"/>
</dbReference>
<accession>A0A0G3BI13</accession>
<feature type="domain" description="Amine oxidase" evidence="1">
    <location>
        <begin position="89"/>
        <end position="325"/>
    </location>
</feature>
<dbReference type="Gene3D" id="3.50.50.60">
    <property type="entry name" value="FAD/NAD(P)-binding domain"/>
    <property type="match status" value="1"/>
</dbReference>
<dbReference type="Proteomes" id="UP000035352">
    <property type="component" value="Chromosome"/>
</dbReference>
<dbReference type="RefSeq" id="WP_047193213.1">
    <property type="nucleotide sequence ID" value="NZ_CP011371.1"/>
</dbReference>
<evidence type="ECO:0000313" key="2">
    <source>
        <dbReference type="EMBL" id="AKJ26996.1"/>
    </source>
</evidence>
<dbReference type="OrthoDB" id="5792777at2"/>
<dbReference type="Pfam" id="PF01593">
    <property type="entry name" value="Amino_oxidase"/>
    <property type="match status" value="1"/>
</dbReference>
<dbReference type="Gene3D" id="3.90.660.10">
    <property type="match status" value="1"/>
</dbReference>
<reference evidence="2 3" key="1">
    <citation type="submission" date="2015-05" db="EMBL/GenBank/DDBJ databases">
        <authorList>
            <person name="Tang B."/>
            <person name="Yu Y."/>
        </authorList>
    </citation>
    <scope>NUCLEOTIDE SEQUENCE [LARGE SCALE GENOMIC DNA]</scope>
    <source>
        <strain evidence="2 3">DSM 7029</strain>
    </source>
</reference>
<proteinExistence type="predicted"/>
<dbReference type="SUPFAM" id="SSF51905">
    <property type="entry name" value="FAD/NAD(P)-binding domain"/>
    <property type="match status" value="1"/>
</dbReference>
<dbReference type="InterPro" id="IPR036188">
    <property type="entry name" value="FAD/NAD-bd_sf"/>
</dbReference>
<protein>
    <recommendedName>
        <fullName evidence="1">Amine oxidase domain-containing protein</fullName>
    </recommendedName>
</protein>